<evidence type="ECO:0000313" key="4">
    <source>
        <dbReference type="Proteomes" id="UP001165082"/>
    </source>
</evidence>
<sequence length="76" mass="8530">MHRDLKSLNVLITLGWRGKVSDFGLAKKDTSKIFSNASANTSRGRALGTARWKAPEQFGRKKPPFNERSDVYSYGI</sequence>
<organism evidence="3 4">
    <name type="scientific">Triparma retinervis</name>
    <dbReference type="NCBI Taxonomy" id="2557542"/>
    <lineage>
        <taxon>Eukaryota</taxon>
        <taxon>Sar</taxon>
        <taxon>Stramenopiles</taxon>
        <taxon>Ochrophyta</taxon>
        <taxon>Bolidophyceae</taxon>
        <taxon>Parmales</taxon>
        <taxon>Triparmaceae</taxon>
        <taxon>Triparma</taxon>
    </lineage>
</organism>
<evidence type="ECO:0000259" key="2">
    <source>
        <dbReference type="PROSITE" id="PS50011"/>
    </source>
</evidence>
<evidence type="ECO:0000313" key="3">
    <source>
        <dbReference type="EMBL" id="GMI21401.1"/>
    </source>
</evidence>
<dbReference type="GO" id="GO:0005524">
    <property type="term" value="F:ATP binding"/>
    <property type="evidence" value="ECO:0007669"/>
    <property type="project" value="InterPro"/>
</dbReference>
<protein>
    <recommendedName>
        <fullName evidence="2">Protein kinase domain-containing protein</fullName>
    </recommendedName>
</protein>
<feature type="domain" description="Protein kinase" evidence="2">
    <location>
        <begin position="1"/>
        <end position="76"/>
    </location>
</feature>
<name>A0A9W7L1A6_9STRA</name>
<feature type="region of interest" description="Disordered" evidence="1">
    <location>
        <begin position="57"/>
        <end position="76"/>
    </location>
</feature>
<proteinExistence type="predicted"/>
<accession>A0A9W7L1A6</accession>
<dbReference type="InterPro" id="IPR011009">
    <property type="entry name" value="Kinase-like_dom_sf"/>
</dbReference>
<dbReference type="OrthoDB" id="166708at2759"/>
<dbReference type="GO" id="GO:0007165">
    <property type="term" value="P:signal transduction"/>
    <property type="evidence" value="ECO:0007669"/>
    <property type="project" value="TreeGrafter"/>
</dbReference>
<dbReference type="InterPro" id="IPR000719">
    <property type="entry name" value="Prot_kinase_dom"/>
</dbReference>
<reference evidence="3" key="1">
    <citation type="submission" date="2022-07" db="EMBL/GenBank/DDBJ databases">
        <title>Genome analysis of Parmales, a sister group of diatoms, reveals the evolutionary specialization of diatoms from phago-mixotrophs to photoautotrophs.</title>
        <authorList>
            <person name="Ban H."/>
            <person name="Sato S."/>
            <person name="Yoshikawa S."/>
            <person name="Kazumasa Y."/>
            <person name="Nakamura Y."/>
            <person name="Ichinomiya M."/>
            <person name="Saitoh K."/>
            <person name="Sato N."/>
            <person name="Blanc-Mathieu R."/>
            <person name="Endo H."/>
            <person name="Kuwata A."/>
            <person name="Ogata H."/>
        </authorList>
    </citation>
    <scope>NUCLEOTIDE SEQUENCE</scope>
</reference>
<keyword evidence="4" id="KW-1185">Reference proteome</keyword>
<dbReference type="PANTHER" id="PTHR23257">
    <property type="entry name" value="SERINE-THREONINE PROTEIN KINASE"/>
    <property type="match status" value="1"/>
</dbReference>
<dbReference type="GO" id="GO:0005737">
    <property type="term" value="C:cytoplasm"/>
    <property type="evidence" value="ECO:0007669"/>
    <property type="project" value="TreeGrafter"/>
</dbReference>
<dbReference type="GO" id="GO:0004672">
    <property type="term" value="F:protein kinase activity"/>
    <property type="evidence" value="ECO:0007669"/>
    <property type="project" value="InterPro"/>
</dbReference>
<dbReference type="PROSITE" id="PS50011">
    <property type="entry name" value="PROTEIN_KINASE_DOM"/>
    <property type="match status" value="1"/>
</dbReference>
<dbReference type="SUPFAM" id="SSF56112">
    <property type="entry name" value="Protein kinase-like (PK-like)"/>
    <property type="match status" value="1"/>
</dbReference>
<gene>
    <name evidence="3" type="ORF">TrRE_jg2192</name>
</gene>
<dbReference type="InterPro" id="IPR001245">
    <property type="entry name" value="Ser-Thr/Tyr_kinase_cat_dom"/>
</dbReference>
<dbReference type="EMBL" id="BRXZ01006887">
    <property type="protein sequence ID" value="GMI21401.1"/>
    <property type="molecule type" value="Genomic_DNA"/>
</dbReference>
<dbReference type="Proteomes" id="UP001165082">
    <property type="component" value="Unassembled WGS sequence"/>
</dbReference>
<dbReference type="Gene3D" id="1.10.510.10">
    <property type="entry name" value="Transferase(Phosphotransferase) domain 1"/>
    <property type="match status" value="1"/>
</dbReference>
<comment type="caution">
    <text evidence="3">The sequence shown here is derived from an EMBL/GenBank/DDBJ whole genome shotgun (WGS) entry which is preliminary data.</text>
</comment>
<dbReference type="Pfam" id="PF07714">
    <property type="entry name" value="PK_Tyr_Ser-Thr"/>
    <property type="match status" value="1"/>
</dbReference>
<evidence type="ECO:0000256" key="1">
    <source>
        <dbReference type="SAM" id="MobiDB-lite"/>
    </source>
</evidence>
<dbReference type="InterPro" id="IPR050167">
    <property type="entry name" value="Ser_Thr_protein_kinase"/>
</dbReference>
<dbReference type="AlphaFoldDB" id="A0A9W7L1A6"/>
<feature type="non-terminal residue" evidence="3">
    <location>
        <position position="76"/>
    </location>
</feature>